<protein>
    <submittedName>
        <fullName evidence="7">Unannotated protein</fullName>
    </submittedName>
</protein>
<dbReference type="EMBL" id="CAEZUL010000082">
    <property type="protein sequence ID" value="CAB4601878.1"/>
    <property type="molecule type" value="Genomic_DNA"/>
</dbReference>
<feature type="domain" description="EamA" evidence="6">
    <location>
        <begin position="20"/>
        <end position="122"/>
    </location>
</feature>
<evidence type="ECO:0000256" key="4">
    <source>
        <dbReference type="ARBA" id="ARBA00023136"/>
    </source>
</evidence>
<dbReference type="InterPro" id="IPR000620">
    <property type="entry name" value="EamA_dom"/>
</dbReference>
<feature type="transmembrane region" description="Helical" evidence="5">
    <location>
        <begin position="205"/>
        <end position="229"/>
    </location>
</feature>
<reference evidence="7" key="1">
    <citation type="submission" date="2020-05" db="EMBL/GenBank/DDBJ databases">
        <authorList>
            <person name="Chiriac C."/>
            <person name="Salcher M."/>
            <person name="Ghai R."/>
            <person name="Kavagutti S V."/>
        </authorList>
    </citation>
    <scope>NUCLEOTIDE SEQUENCE</scope>
</reference>
<accession>A0A6J6GZA3</accession>
<gene>
    <name evidence="7" type="ORF">UFOPK1808_00825</name>
</gene>
<dbReference type="PANTHER" id="PTHR32322:SF2">
    <property type="entry name" value="EAMA DOMAIN-CONTAINING PROTEIN"/>
    <property type="match status" value="1"/>
</dbReference>
<evidence type="ECO:0000313" key="7">
    <source>
        <dbReference type="EMBL" id="CAB4601878.1"/>
    </source>
</evidence>
<proteinExistence type="predicted"/>
<comment type="subcellular location">
    <subcellularLocation>
        <location evidence="1">Membrane</location>
        <topology evidence="1">Multi-pass membrane protein</topology>
    </subcellularLocation>
</comment>
<feature type="domain" description="EamA" evidence="6">
    <location>
        <begin position="151"/>
        <end position="282"/>
    </location>
</feature>
<feature type="transmembrane region" description="Helical" evidence="5">
    <location>
        <begin position="20"/>
        <end position="40"/>
    </location>
</feature>
<keyword evidence="3 5" id="KW-1133">Transmembrane helix</keyword>
<evidence type="ECO:0000259" key="6">
    <source>
        <dbReference type="Pfam" id="PF00892"/>
    </source>
</evidence>
<name>A0A6J6GZA3_9ZZZZ</name>
<dbReference type="PANTHER" id="PTHR32322">
    <property type="entry name" value="INNER MEMBRANE TRANSPORTER"/>
    <property type="match status" value="1"/>
</dbReference>
<dbReference type="InterPro" id="IPR050638">
    <property type="entry name" value="AA-Vitamin_Transporters"/>
</dbReference>
<feature type="transmembrane region" description="Helical" evidence="5">
    <location>
        <begin position="150"/>
        <end position="168"/>
    </location>
</feature>
<feature type="transmembrane region" description="Helical" evidence="5">
    <location>
        <begin position="77"/>
        <end position="97"/>
    </location>
</feature>
<feature type="transmembrane region" description="Helical" evidence="5">
    <location>
        <begin position="46"/>
        <end position="65"/>
    </location>
</feature>
<dbReference type="GO" id="GO:0016020">
    <property type="term" value="C:membrane"/>
    <property type="evidence" value="ECO:0007669"/>
    <property type="project" value="UniProtKB-SubCell"/>
</dbReference>
<organism evidence="7">
    <name type="scientific">freshwater metagenome</name>
    <dbReference type="NCBI Taxonomy" id="449393"/>
    <lineage>
        <taxon>unclassified sequences</taxon>
        <taxon>metagenomes</taxon>
        <taxon>ecological metagenomes</taxon>
    </lineage>
</organism>
<dbReference type="SUPFAM" id="SSF103481">
    <property type="entry name" value="Multidrug resistance efflux transporter EmrE"/>
    <property type="match status" value="2"/>
</dbReference>
<feature type="transmembrane region" description="Helical" evidence="5">
    <location>
        <begin position="241"/>
        <end position="260"/>
    </location>
</feature>
<evidence type="ECO:0000256" key="2">
    <source>
        <dbReference type="ARBA" id="ARBA00022692"/>
    </source>
</evidence>
<evidence type="ECO:0000256" key="1">
    <source>
        <dbReference type="ARBA" id="ARBA00004141"/>
    </source>
</evidence>
<keyword evidence="4 5" id="KW-0472">Membrane</keyword>
<dbReference type="InterPro" id="IPR037185">
    <property type="entry name" value="EmrE-like"/>
</dbReference>
<keyword evidence="2 5" id="KW-0812">Transmembrane</keyword>
<dbReference type="Pfam" id="PF00892">
    <property type="entry name" value="EamA"/>
    <property type="match status" value="2"/>
</dbReference>
<sequence>MTATTGSRADKIFDTAPPEVFFILSAAAQYTGAVVAVRLFDDVSPATVAWIRVLSASVFLMAFSWRNVRRAWTRHDLLWVAAFGTATALMNMFFYLAIDRLPLGKGVTIEFIGPITVAALRTRSIRNTWALGCAAIGVLVLGGVELGSEPLGLVFILAASVMWAGYIVMGSRVALADRGVAGLGLGLLFGGILIAPFAAADAGRAFSSLHVILGCALVGLLSNAIGYGIDQTTMRRIPIRRFSVMLALLPVCAAIFGFAFLNQTPSGFDLAGMALVLVGVAIQEREEIDRHPEVAETP</sequence>
<evidence type="ECO:0000256" key="5">
    <source>
        <dbReference type="SAM" id="Phobius"/>
    </source>
</evidence>
<dbReference type="AlphaFoldDB" id="A0A6J6GZA3"/>
<feature type="transmembrane region" description="Helical" evidence="5">
    <location>
        <begin position="180"/>
        <end position="199"/>
    </location>
</feature>
<evidence type="ECO:0000256" key="3">
    <source>
        <dbReference type="ARBA" id="ARBA00022989"/>
    </source>
</evidence>